<gene>
    <name evidence="2" type="ORF">EV650_3026</name>
</gene>
<proteinExistence type="predicted"/>
<evidence type="ECO:0000313" key="2">
    <source>
        <dbReference type="EMBL" id="TDW24160.1"/>
    </source>
</evidence>
<keyword evidence="2" id="KW-0808">Transferase</keyword>
<reference evidence="2 3" key="1">
    <citation type="submission" date="2019-03" db="EMBL/GenBank/DDBJ databases">
        <title>Genomic Encyclopedia of Type Strains, Phase III (KMG-III): the genomes of soil and plant-associated and newly described type strains.</title>
        <authorList>
            <person name="Whitman W."/>
        </authorList>
    </citation>
    <scope>NUCLEOTIDE SEQUENCE [LARGE SCALE GENOMIC DNA]</scope>
    <source>
        <strain evidence="2 3">VKM Ac-2570</strain>
    </source>
</reference>
<dbReference type="InterPro" id="IPR027417">
    <property type="entry name" value="P-loop_NTPase"/>
</dbReference>
<dbReference type="Proteomes" id="UP000295447">
    <property type="component" value="Unassembled WGS sequence"/>
</dbReference>
<dbReference type="RefSeq" id="WP_134119359.1">
    <property type="nucleotide sequence ID" value="NZ_SODF01000001.1"/>
</dbReference>
<dbReference type="EMBL" id="SODF01000001">
    <property type="protein sequence ID" value="TDW24160.1"/>
    <property type="molecule type" value="Genomic_DNA"/>
</dbReference>
<dbReference type="GO" id="GO:0016301">
    <property type="term" value="F:kinase activity"/>
    <property type="evidence" value="ECO:0007669"/>
    <property type="project" value="UniProtKB-KW"/>
</dbReference>
<organism evidence="2 3">
    <name type="scientific">Kribbella kalugense</name>
    <dbReference type="NCBI Taxonomy" id="2512221"/>
    <lineage>
        <taxon>Bacteria</taxon>
        <taxon>Bacillati</taxon>
        <taxon>Actinomycetota</taxon>
        <taxon>Actinomycetes</taxon>
        <taxon>Propionibacteriales</taxon>
        <taxon>Kribbellaceae</taxon>
        <taxon>Kribbella</taxon>
    </lineage>
</organism>
<evidence type="ECO:0000313" key="3">
    <source>
        <dbReference type="Proteomes" id="UP000295447"/>
    </source>
</evidence>
<dbReference type="OrthoDB" id="9774907at2"/>
<name>A0A4R8A760_9ACTN</name>
<evidence type="ECO:0000259" key="1">
    <source>
        <dbReference type="Pfam" id="PF02223"/>
    </source>
</evidence>
<dbReference type="InterPro" id="IPR039430">
    <property type="entry name" value="Thymidylate_kin-like_dom"/>
</dbReference>
<dbReference type="Gene3D" id="3.40.50.300">
    <property type="entry name" value="P-loop containing nucleotide triphosphate hydrolases"/>
    <property type="match status" value="1"/>
</dbReference>
<dbReference type="AlphaFoldDB" id="A0A4R8A760"/>
<keyword evidence="3" id="KW-1185">Reference proteome</keyword>
<protein>
    <submittedName>
        <fullName evidence="2">Thymidylate kinase</fullName>
    </submittedName>
</protein>
<dbReference type="Pfam" id="PF02223">
    <property type="entry name" value="Thymidylate_kin"/>
    <property type="match status" value="1"/>
</dbReference>
<sequence>MSATAAGNQLILEPGAVVVFEGLDRAGKSTQLELLQHRVAPGTVTFAHMPSGTVMFTQELYLLLENHPPASGLARQLAHLACHSENMLSLVDGAASGALVLDRWWWSTVAYGWYGGAVQASGISESTFRELVSVVWAPLTASIVLLFLTPRGEDPNNVSGVEDGYRELAGAHPGLAVVVPDMDEGDTHNYLVDSLISASLARLS</sequence>
<comment type="caution">
    <text evidence="2">The sequence shown here is derived from an EMBL/GenBank/DDBJ whole genome shotgun (WGS) entry which is preliminary data.</text>
</comment>
<feature type="domain" description="Thymidylate kinase-like" evidence="1">
    <location>
        <begin position="20"/>
        <end position="123"/>
    </location>
</feature>
<keyword evidence="2" id="KW-0418">Kinase</keyword>
<dbReference type="SUPFAM" id="SSF52540">
    <property type="entry name" value="P-loop containing nucleoside triphosphate hydrolases"/>
    <property type="match status" value="1"/>
</dbReference>
<accession>A0A4R8A760</accession>